<dbReference type="GO" id="GO:0003676">
    <property type="term" value="F:nucleic acid binding"/>
    <property type="evidence" value="ECO:0007669"/>
    <property type="project" value="InterPro"/>
</dbReference>
<proteinExistence type="predicted"/>
<dbReference type="GO" id="GO:0004523">
    <property type="term" value="F:RNA-DNA hybrid ribonuclease activity"/>
    <property type="evidence" value="ECO:0007669"/>
    <property type="project" value="InterPro"/>
</dbReference>
<evidence type="ECO:0000259" key="1">
    <source>
        <dbReference type="PROSITE" id="PS50879"/>
    </source>
</evidence>
<gene>
    <name evidence="2" type="ORF">EV209_1359</name>
</gene>
<dbReference type="RefSeq" id="WP_130434380.1">
    <property type="nucleotide sequence ID" value="NZ_SGXF01000002.1"/>
</dbReference>
<name>A0A4Q7PJQ5_9FIRM</name>
<dbReference type="Proteomes" id="UP000292927">
    <property type="component" value="Unassembled WGS sequence"/>
</dbReference>
<dbReference type="Gene3D" id="3.30.420.10">
    <property type="entry name" value="Ribonuclease H-like superfamily/Ribonuclease H"/>
    <property type="match status" value="1"/>
</dbReference>
<protein>
    <submittedName>
        <fullName evidence="2">RNase H superfamily protein</fullName>
    </submittedName>
</protein>
<keyword evidence="3" id="KW-1185">Reference proteome</keyword>
<dbReference type="InterPro" id="IPR012337">
    <property type="entry name" value="RNaseH-like_sf"/>
</dbReference>
<reference evidence="2 3" key="1">
    <citation type="submission" date="2019-02" db="EMBL/GenBank/DDBJ databases">
        <title>Genomic Encyclopedia of Type Strains, Phase IV (KMG-IV): sequencing the most valuable type-strain genomes for metagenomic binning, comparative biology and taxonomic classification.</title>
        <authorList>
            <person name="Goeker M."/>
        </authorList>
    </citation>
    <scope>NUCLEOTIDE SEQUENCE [LARGE SCALE GENOMIC DNA]</scope>
    <source>
        <strain evidence="2 3">DSM 29486</strain>
    </source>
</reference>
<dbReference type="OrthoDB" id="7845843at2"/>
<comment type="caution">
    <text evidence="2">The sequence shown here is derived from an EMBL/GenBank/DDBJ whole genome shotgun (WGS) entry which is preliminary data.</text>
</comment>
<dbReference type="SUPFAM" id="SSF53098">
    <property type="entry name" value="Ribonuclease H-like"/>
    <property type="match status" value="1"/>
</dbReference>
<dbReference type="Pfam" id="PF00075">
    <property type="entry name" value="RNase_H"/>
    <property type="match status" value="1"/>
</dbReference>
<sequence>MYEVHIYVETDNISPRPTNKQYGYVLECRTAAGDLRTREGFGRFCGTYNRVILRGIIEAMNRLNQPCEVHVHTANDFVVGMIERNLEHWAAEGFLTAKGTPVANREEWEQLWKMAQTHLLFADAGRHAYYDWLLSEMERRKLCS</sequence>
<dbReference type="AlphaFoldDB" id="A0A4Q7PJQ5"/>
<dbReference type="EMBL" id="SGXF01000002">
    <property type="protein sequence ID" value="RZT00923.1"/>
    <property type="molecule type" value="Genomic_DNA"/>
</dbReference>
<evidence type="ECO:0000313" key="3">
    <source>
        <dbReference type="Proteomes" id="UP000292927"/>
    </source>
</evidence>
<evidence type="ECO:0000313" key="2">
    <source>
        <dbReference type="EMBL" id="RZT00923.1"/>
    </source>
</evidence>
<feature type="domain" description="RNase H type-1" evidence="1">
    <location>
        <begin position="1"/>
        <end position="144"/>
    </location>
</feature>
<dbReference type="PROSITE" id="PS50879">
    <property type="entry name" value="RNASE_H_1"/>
    <property type="match status" value="1"/>
</dbReference>
<dbReference type="InterPro" id="IPR002156">
    <property type="entry name" value="RNaseH_domain"/>
</dbReference>
<organism evidence="2 3">
    <name type="scientific">Cuneatibacter caecimuris</name>
    <dbReference type="NCBI Taxonomy" id="1796618"/>
    <lineage>
        <taxon>Bacteria</taxon>
        <taxon>Bacillati</taxon>
        <taxon>Bacillota</taxon>
        <taxon>Clostridia</taxon>
        <taxon>Lachnospirales</taxon>
        <taxon>Lachnospiraceae</taxon>
        <taxon>Cuneatibacter</taxon>
    </lineage>
</organism>
<accession>A0A4Q7PJQ5</accession>
<dbReference type="InterPro" id="IPR036397">
    <property type="entry name" value="RNaseH_sf"/>
</dbReference>